<dbReference type="AlphaFoldDB" id="A0A6A4SXR9"/>
<gene>
    <name evidence="2" type="ORF">F2P81_008261</name>
</gene>
<proteinExistence type="predicted"/>
<dbReference type="EMBL" id="VEVO01000007">
    <property type="protein sequence ID" value="KAF0040026.1"/>
    <property type="molecule type" value="Genomic_DNA"/>
</dbReference>
<evidence type="ECO:0000313" key="2">
    <source>
        <dbReference type="EMBL" id="KAF0040026.1"/>
    </source>
</evidence>
<comment type="caution">
    <text evidence="2">The sequence shown here is derived from an EMBL/GenBank/DDBJ whole genome shotgun (WGS) entry which is preliminary data.</text>
</comment>
<reference evidence="2 3" key="1">
    <citation type="submission" date="2019-06" db="EMBL/GenBank/DDBJ databases">
        <title>Draft genomes of female and male turbot (Scophthalmus maximus).</title>
        <authorList>
            <person name="Xu H."/>
            <person name="Xu X.-W."/>
            <person name="Shao C."/>
            <person name="Chen S."/>
        </authorList>
    </citation>
    <scope>NUCLEOTIDE SEQUENCE [LARGE SCALE GENOMIC DNA]</scope>
    <source>
        <strain evidence="2">Ysfricsl-2016a</strain>
        <tissue evidence="2">Blood</tissue>
    </source>
</reference>
<organism evidence="2 3">
    <name type="scientific">Scophthalmus maximus</name>
    <name type="common">Turbot</name>
    <name type="synonym">Psetta maxima</name>
    <dbReference type="NCBI Taxonomy" id="52904"/>
    <lineage>
        <taxon>Eukaryota</taxon>
        <taxon>Metazoa</taxon>
        <taxon>Chordata</taxon>
        <taxon>Craniata</taxon>
        <taxon>Vertebrata</taxon>
        <taxon>Euteleostomi</taxon>
        <taxon>Actinopterygii</taxon>
        <taxon>Neopterygii</taxon>
        <taxon>Teleostei</taxon>
        <taxon>Neoteleostei</taxon>
        <taxon>Acanthomorphata</taxon>
        <taxon>Carangaria</taxon>
        <taxon>Pleuronectiformes</taxon>
        <taxon>Pleuronectoidei</taxon>
        <taxon>Scophthalmidae</taxon>
        <taxon>Scophthalmus</taxon>
    </lineage>
</organism>
<evidence type="ECO:0000256" key="1">
    <source>
        <dbReference type="SAM" id="MobiDB-lite"/>
    </source>
</evidence>
<dbReference type="Proteomes" id="UP000438429">
    <property type="component" value="Unassembled WGS sequence"/>
</dbReference>
<feature type="compositionally biased region" description="Polar residues" evidence="1">
    <location>
        <begin position="138"/>
        <end position="151"/>
    </location>
</feature>
<feature type="region of interest" description="Disordered" evidence="1">
    <location>
        <begin position="71"/>
        <end position="101"/>
    </location>
</feature>
<name>A0A6A4SXR9_SCOMX</name>
<protein>
    <submittedName>
        <fullName evidence="2">Uncharacterized protein</fullName>
    </submittedName>
</protein>
<sequence length="177" mass="18946">MTTTPPTPPPESVLRMYAAQKNFSKAMFHLFTFLSELGSDSNLLLRFTNASSSVTCIYSSTVLKYIFEGSNEEPPPRVEDGSKLKSLSCQPRGRRAGSGSHMLGPNAAVVAVDAARTRVDIAIWSGRARHPRSLPDNGMSSDTFGTQALSESVSTRTTLDCGDVAADGAHDSFSGRT</sequence>
<feature type="region of interest" description="Disordered" evidence="1">
    <location>
        <begin position="130"/>
        <end position="151"/>
    </location>
</feature>
<evidence type="ECO:0000313" key="3">
    <source>
        <dbReference type="Proteomes" id="UP000438429"/>
    </source>
</evidence>
<feature type="compositionally biased region" description="Basic and acidic residues" evidence="1">
    <location>
        <begin position="74"/>
        <end position="83"/>
    </location>
</feature>
<accession>A0A6A4SXR9</accession>